<evidence type="ECO:0000313" key="1">
    <source>
        <dbReference type="EMBL" id="GJJ15249.1"/>
    </source>
</evidence>
<evidence type="ECO:0000313" key="2">
    <source>
        <dbReference type="Proteomes" id="UP001050691"/>
    </source>
</evidence>
<protein>
    <submittedName>
        <fullName evidence="1">Uncharacterized protein</fullName>
    </submittedName>
</protein>
<sequence>MLIHVHQLGDTLDVSINCGVANNFSVSQLFYIKLFHKLHSLSPSLLDESIRDDGVQNLANFLESRQSTVHGENVKLLKDDANLLNLSGWTPPLSKDPYTKATQGFHHPQLVRLMCPVSCLVKFDTEPNFHQSLIDGKFVPAHDDWPLFLFDEIAFDPDDLPKTFLRSLLLIQAWRIIFIGPTAANGLTNI</sequence>
<name>A0AAV5AR94_9AGAM</name>
<dbReference type="InterPro" id="IPR046521">
    <property type="entry name" value="DUF6698"/>
</dbReference>
<gene>
    <name evidence="1" type="ORF">Clacol_009525</name>
</gene>
<accession>A0AAV5AR94</accession>
<reference evidence="1" key="1">
    <citation type="submission" date="2021-10" db="EMBL/GenBank/DDBJ databases">
        <title>De novo Genome Assembly of Clathrus columnatus (Basidiomycota, Fungi) Using Illumina and Nanopore Sequence Data.</title>
        <authorList>
            <person name="Ogiso-Tanaka E."/>
            <person name="Itagaki H."/>
            <person name="Hosoya T."/>
            <person name="Hosaka K."/>
        </authorList>
    </citation>
    <scope>NUCLEOTIDE SEQUENCE</scope>
    <source>
        <strain evidence="1">MO-923</strain>
    </source>
</reference>
<organism evidence="1 2">
    <name type="scientific">Clathrus columnatus</name>
    <dbReference type="NCBI Taxonomy" id="1419009"/>
    <lineage>
        <taxon>Eukaryota</taxon>
        <taxon>Fungi</taxon>
        <taxon>Dikarya</taxon>
        <taxon>Basidiomycota</taxon>
        <taxon>Agaricomycotina</taxon>
        <taxon>Agaricomycetes</taxon>
        <taxon>Phallomycetidae</taxon>
        <taxon>Phallales</taxon>
        <taxon>Clathraceae</taxon>
        <taxon>Clathrus</taxon>
    </lineage>
</organism>
<dbReference type="Pfam" id="PF20414">
    <property type="entry name" value="DUF6698"/>
    <property type="match status" value="1"/>
</dbReference>
<dbReference type="EMBL" id="BPWL01000010">
    <property type="protein sequence ID" value="GJJ15249.1"/>
    <property type="molecule type" value="Genomic_DNA"/>
</dbReference>
<comment type="caution">
    <text evidence="1">The sequence shown here is derived from an EMBL/GenBank/DDBJ whole genome shotgun (WGS) entry which is preliminary data.</text>
</comment>
<proteinExistence type="predicted"/>
<keyword evidence="2" id="KW-1185">Reference proteome</keyword>
<dbReference type="Proteomes" id="UP001050691">
    <property type="component" value="Unassembled WGS sequence"/>
</dbReference>
<dbReference type="AlphaFoldDB" id="A0AAV5AR94"/>